<dbReference type="InterPro" id="IPR036390">
    <property type="entry name" value="WH_DNA-bd_sf"/>
</dbReference>
<name>A0A9D2B779_9FIRM</name>
<dbReference type="PANTHER" id="PTHR33164">
    <property type="entry name" value="TRANSCRIPTIONAL REGULATOR, MARR FAMILY"/>
    <property type="match status" value="1"/>
</dbReference>
<evidence type="ECO:0000313" key="3">
    <source>
        <dbReference type="Proteomes" id="UP000886800"/>
    </source>
</evidence>
<evidence type="ECO:0000313" key="2">
    <source>
        <dbReference type="EMBL" id="HIX65606.1"/>
    </source>
</evidence>
<gene>
    <name evidence="2" type="ORF">H9736_05085</name>
</gene>
<reference evidence="2" key="2">
    <citation type="submission" date="2021-04" db="EMBL/GenBank/DDBJ databases">
        <authorList>
            <person name="Gilroy R."/>
        </authorList>
    </citation>
    <scope>NUCLEOTIDE SEQUENCE</scope>
    <source>
        <strain evidence="2">CHK188-5543</strain>
    </source>
</reference>
<dbReference type="InterPro" id="IPR036388">
    <property type="entry name" value="WH-like_DNA-bd_sf"/>
</dbReference>
<dbReference type="InterPro" id="IPR039422">
    <property type="entry name" value="MarR/SlyA-like"/>
</dbReference>
<dbReference type="GO" id="GO:0006950">
    <property type="term" value="P:response to stress"/>
    <property type="evidence" value="ECO:0007669"/>
    <property type="project" value="TreeGrafter"/>
</dbReference>
<dbReference type="Proteomes" id="UP000886800">
    <property type="component" value="Unassembled WGS sequence"/>
</dbReference>
<dbReference type="AlphaFoldDB" id="A0A9D2B779"/>
<reference evidence="2" key="1">
    <citation type="journal article" date="2021" name="PeerJ">
        <title>Extensive microbial diversity within the chicken gut microbiome revealed by metagenomics and culture.</title>
        <authorList>
            <person name="Gilroy R."/>
            <person name="Ravi A."/>
            <person name="Getino M."/>
            <person name="Pursley I."/>
            <person name="Horton D.L."/>
            <person name="Alikhan N.F."/>
            <person name="Baker D."/>
            <person name="Gharbi K."/>
            <person name="Hall N."/>
            <person name="Watson M."/>
            <person name="Adriaenssens E.M."/>
            <person name="Foster-Nyarko E."/>
            <person name="Jarju S."/>
            <person name="Secka A."/>
            <person name="Antonio M."/>
            <person name="Oren A."/>
            <person name="Chaudhuri R.R."/>
            <person name="La Ragione R."/>
            <person name="Hildebrand F."/>
            <person name="Pallen M.J."/>
        </authorList>
    </citation>
    <scope>NUCLEOTIDE SEQUENCE</scope>
    <source>
        <strain evidence="2">CHK188-5543</strain>
    </source>
</reference>
<dbReference type="PROSITE" id="PS50995">
    <property type="entry name" value="HTH_MARR_2"/>
    <property type="match status" value="1"/>
</dbReference>
<dbReference type="PANTHER" id="PTHR33164:SF43">
    <property type="entry name" value="HTH-TYPE TRANSCRIPTIONAL REPRESSOR YETL"/>
    <property type="match status" value="1"/>
</dbReference>
<protein>
    <submittedName>
        <fullName evidence="2">MarR family transcriptional regulator</fullName>
    </submittedName>
</protein>
<dbReference type="SUPFAM" id="SSF46785">
    <property type="entry name" value="Winged helix' DNA-binding domain"/>
    <property type="match status" value="1"/>
</dbReference>
<dbReference type="InterPro" id="IPR000835">
    <property type="entry name" value="HTH_MarR-typ"/>
</dbReference>
<dbReference type="EMBL" id="DXES01000115">
    <property type="protein sequence ID" value="HIX65606.1"/>
    <property type="molecule type" value="Genomic_DNA"/>
</dbReference>
<organism evidence="2 3">
    <name type="scientific">Candidatus Anaerotruncus excrementipullorum</name>
    <dbReference type="NCBI Taxonomy" id="2838465"/>
    <lineage>
        <taxon>Bacteria</taxon>
        <taxon>Bacillati</taxon>
        <taxon>Bacillota</taxon>
        <taxon>Clostridia</taxon>
        <taxon>Eubacteriales</taxon>
        <taxon>Oscillospiraceae</taxon>
        <taxon>Anaerotruncus</taxon>
    </lineage>
</organism>
<dbReference type="InterPro" id="IPR011991">
    <property type="entry name" value="ArsR-like_HTH"/>
</dbReference>
<dbReference type="GO" id="GO:0003700">
    <property type="term" value="F:DNA-binding transcription factor activity"/>
    <property type="evidence" value="ECO:0007669"/>
    <property type="project" value="InterPro"/>
</dbReference>
<accession>A0A9D2B779</accession>
<dbReference type="Pfam" id="PF01047">
    <property type="entry name" value="MarR"/>
    <property type="match status" value="1"/>
</dbReference>
<sequence>MERNALMERLFDVFLASIRYSKRYDSSPRSYGTEDVLYAEECHTLELIGKYEGITITEIARRVGKTKSAISQMVDRLIKKGLLEKQPNPESERTVLLKITPKGEIVFRYHAQYDRDQFDKLCEHLEGFSNRELATYMEIQREIIKWIKDSNNR</sequence>
<proteinExistence type="predicted"/>
<evidence type="ECO:0000259" key="1">
    <source>
        <dbReference type="PROSITE" id="PS50995"/>
    </source>
</evidence>
<comment type="caution">
    <text evidence="2">The sequence shown here is derived from an EMBL/GenBank/DDBJ whole genome shotgun (WGS) entry which is preliminary data.</text>
</comment>
<feature type="domain" description="HTH marR-type" evidence="1">
    <location>
        <begin position="3"/>
        <end position="145"/>
    </location>
</feature>
<dbReference type="SMART" id="SM00347">
    <property type="entry name" value="HTH_MARR"/>
    <property type="match status" value="1"/>
</dbReference>
<dbReference type="CDD" id="cd00090">
    <property type="entry name" value="HTH_ARSR"/>
    <property type="match status" value="1"/>
</dbReference>
<dbReference type="Gene3D" id="1.10.10.10">
    <property type="entry name" value="Winged helix-like DNA-binding domain superfamily/Winged helix DNA-binding domain"/>
    <property type="match status" value="1"/>
</dbReference>
<dbReference type="PRINTS" id="PR00598">
    <property type="entry name" value="HTHMARR"/>
</dbReference>